<dbReference type="GO" id="GO:0009733">
    <property type="term" value="P:response to auxin"/>
    <property type="evidence" value="ECO:0007669"/>
    <property type="project" value="InterPro"/>
</dbReference>
<dbReference type="AlphaFoldDB" id="A0A5B6UNB4"/>
<accession>A0A5B6UNB4</accession>
<keyword evidence="2" id="KW-0217">Developmental protein</keyword>
<dbReference type="OrthoDB" id="1930622at2759"/>
<dbReference type="InterPro" id="IPR003676">
    <property type="entry name" value="SAUR_fam"/>
</dbReference>
<keyword evidence="3" id="KW-0341">Growth regulation</keyword>
<evidence type="ECO:0000256" key="3">
    <source>
        <dbReference type="ARBA" id="ARBA00022604"/>
    </source>
</evidence>
<reference evidence="5" key="1">
    <citation type="journal article" date="2019" name="Plant Biotechnol. J.">
        <title>Genome sequencing of the Australian wild diploid species Gossypium australe highlights disease resistance and delayed gland morphogenesis.</title>
        <authorList>
            <person name="Cai Y."/>
            <person name="Cai X."/>
            <person name="Wang Q."/>
            <person name="Wang P."/>
            <person name="Zhang Y."/>
            <person name="Cai C."/>
            <person name="Xu Y."/>
            <person name="Wang K."/>
            <person name="Zhou Z."/>
            <person name="Wang C."/>
            <person name="Geng S."/>
            <person name="Li B."/>
            <person name="Dong Q."/>
            <person name="Hou Y."/>
            <person name="Wang H."/>
            <person name="Ai P."/>
            <person name="Liu Z."/>
            <person name="Yi F."/>
            <person name="Sun M."/>
            <person name="An G."/>
            <person name="Cheng J."/>
            <person name="Zhang Y."/>
            <person name="Shi Q."/>
            <person name="Xie Y."/>
            <person name="Shi X."/>
            <person name="Chang Y."/>
            <person name="Huang F."/>
            <person name="Chen Y."/>
            <person name="Hong S."/>
            <person name="Mi L."/>
            <person name="Sun Q."/>
            <person name="Zhang L."/>
            <person name="Zhou B."/>
            <person name="Peng R."/>
            <person name="Zhang X."/>
            <person name="Liu F."/>
        </authorList>
    </citation>
    <scope>NUCLEOTIDE SEQUENCE [LARGE SCALE GENOMIC DNA]</scope>
    <source>
        <strain evidence="5">cv. PA1801</strain>
    </source>
</reference>
<sequence length="225" mass="25450">MAESRRELMMFRPFFQKLRKGFSNSAYSASSALNHSKFDEDMSVGKAVPGDVKEGFFTVFAGKGKETQRFLIELDHLTNPEFLSLLDQVGKNMDSIRKGFLLSLVDLMNCKRFYDTAKEAMLALKGLWVLASRGPALNQEDFDEELEVASPTVPDDVKEGYFTVFAVKGKEAQRYVIELDNLTNPGFLSLLELAREEYGFQQKGVLCLPCRPQELQGILQLWKLA</sequence>
<name>A0A5B6UNB4_9ROSI</name>
<evidence type="ECO:0000256" key="1">
    <source>
        <dbReference type="ARBA" id="ARBA00006974"/>
    </source>
</evidence>
<comment type="similarity">
    <text evidence="1">Belongs to the ARG7 family.</text>
</comment>
<evidence type="ECO:0000256" key="2">
    <source>
        <dbReference type="ARBA" id="ARBA00022473"/>
    </source>
</evidence>
<dbReference type="Proteomes" id="UP000325315">
    <property type="component" value="Unassembled WGS sequence"/>
</dbReference>
<keyword evidence="5" id="KW-1185">Reference proteome</keyword>
<comment type="caution">
    <text evidence="4">The sequence shown here is derived from an EMBL/GenBank/DDBJ whole genome shotgun (WGS) entry which is preliminary data.</text>
</comment>
<evidence type="ECO:0000313" key="5">
    <source>
        <dbReference type="Proteomes" id="UP000325315"/>
    </source>
</evidence>
<protein>
    <submittedName>
        <fullName evidence="4">Auxin-responsive protein SAUR71-like</fullName>
    </submittedName>
</protein>
<evidence type="ECO:0000313" key="4">
    <source>
        <dbReference type="EMBL" id="KAA3455155.1"/>
    </source>
</evidence>
<dbReference type="PANTHER" id="PTHR31374:SF157">
    <property type="entry name" value="AUXIN-RESPONSIVE PROTEIN SAUR36-LIKE"/>
    <property type="match status" value="1"/>
</dbReference>
<proteinExistence type="inferred from homology"/>
<dbReference type="PANTHER" id="PTHR31374">
    <property type="entry name" value="AUXIN-INDUCED PROTEIN-LIKE-RELATED"/>
    <property type="match status" value="1"/>
</dbReference>
<organism evidence="4 5">
    <name type="scientific">Gossypium australe</name>
    <dbReference type="NCBI Taxonomy" id="47621"/>
    <lineage>
        <taxon>Eukaryota</taxon>
        <taxon>Viridiplantae</taxon>
        <taxon>Streptophyta</taxon>
        <taxon>Embryophyta</taxon>
        <taxon>Tracheophyta</taxon>
        <taxon>Spermatophyta</taxon>
        <taxon>Magnoliopsida</taxon>
        <taxon>eudicotyledons</taxon>
        <taxon>Gunneridae</taxon>
        <taxon>Pentapetalae</taxon>
        <taxon>rosids</taxon>
        <taxon>malvids</taxon>
        <taxon>Malvales</taxon>
        <taxon>Malvaceae</taxon>
        <taxon>Malvoideae</taxon>
        <taxon>Gossypium</taxon>
    </lineage>
</organism>
<dbReference type="EMBL" id="SMMG02000012">
    <property type="protein sequence ID" value="KAA3455155.1"/>
    <property type="molecule type" value="Genomic_DNA"/>
</dbReference>
<dbReference type="Pfam" id="PF02519">
    <property type="entry name" value="Auxin_inducible"/>
    <property type="match status" value="1"/>
</dbReference>
<gene>
    <name evidence="4" type="ORF">EPI10_018213</name>
</gene>